<proteinExistence type="predicted"/>
<dbReference type="Proteomes" id="UP001317705">
    <property type="component" value="Chromosome"/>
</dbReference>
<sequence>MNNRATKLLIGIVSISFALLLAWRIGLWLEPEQGPAGSTALAPPTAKAPPFASSQAGDKLPFELRDVQLSADKTTVTGIGIVRFDITQAEIRPATEAMLRAVKQKVPAAKRISLTLRPTVECPVCTIAETEYAAGKVTIRYGIPSLGQIDAANALIGTKKADGTVDDRPRLYLPDGKTFAAGLAVTLAIAKARQKNAALTDEQLLEQAANATGLPYSVVERYRDFMDAYYTGNTYGSESFTLSPG</sequence>
<keyword evidence="2" id="KW-1185">Reference proteome</keyword>
<protein>
    <submittedName>
        <fullName evidence="1">Uncharacterized protein</fullName>
    </submittedName>
</protein>
<accession>A0ABN6VV50</accession>
<name>A0ABN6VV50_9BACT</name>
<organism evidence="1 2">
    <name type="scientific">Geotalea uraniireducens</name>
    <dbReference type="NCBI Taxonomy" id="351604"/>
    <lineage>
        <taxon>Bacteria</taxon>
        <taxon>Pseudomonadati</taxon>
        <taxon>Thermodesulfobacteriota</taxon>
        <taxon>Desulfuromonadia</taxon>
        <taxon>Geobacterales</taxon>
        <taxon>Geobacteraceae</taxon>
        <taxon>Geotalea</taxon>
    </lineage>
</organism>
<reference evidence="1 2" key="1">
    <citation type="submission" date="2022-12" db="EMBL/GenBank/DDBJ databases">
        <title>Polyphasic characterization of Geotalea uranireducens NIT-SL11 newly isolated from a complex of sewage sludge and microbially reduced graphene oxide.</title>
        <authorList>
            <person name="Xie L."/>
            <person name="Yoshida N."/>
            <person name="Meng L."/>
        </authorList>
    </citation>
    <scope>NUCLEOTIDE SEQUENCE [LARGE SCALE GENOMIC DNA]</scope>
    <source>
        <strain evidence="1 2">NIT-SL11</strain>
    </source>
</reference>
<evidence type="ECO:0000313" key="1">
    <source>
        <dbReference type="EMBL" id="BDV41925.1"/>
    </source>
</evidence>
<evidence type="ECO:0000313" key="2">
    <source>
        <dbReference type="Proteomes" id="UP001317705"/>
    </source>
</evidence>
<gene>
    <name evidence="1" type="ORF">GURASL_08480</name>
</gene>
<dbReference type="RefSeq" id="WP_282002068.1">
    <property type="nucleotide sequence ID" value="NZ_AP027151.1"/>
</dbReference>
<dbReference type="EMBL" id="AP027151">
    <property type="protein sequence ID" value="BDV41925.1"/>
    <property type="molecule type" value="Genomic_DNA"/>
</dbReference>